<dbReference type="InterPro" id="IPR010502">
    <property type="entry name" value="Carb-bd_dom_fam9"/>
</dbReference>
<sequence length="121" mass="14311">MAFKKYLLFIFLLPSIFLHQCGNDEKSDQYTYIASHIESNIKIDGVLDENAWKNIEKITLKINKTGEVVSDNSIMTWVKACYDEQNFYIAFECNDPDIWSEYTKRDEHLWKNEVVEVFIDT</sequence>
<reference evidence="2" key="1">
    <citation type="journal article" date="2014" name="Front. Microbiol.">
        <title>High frequency of phylogenetically diverse reductive dehalogenase-homologous genes in deep subseafloor sedimentary metagenomes.</title>
        <authorList>
            <person name="Kawai M."/>
            <person name="Futagami T."/>
            <person name="Toyoda A."/>
            <person name="Takaki Y."/>
            <person name="Nishi S."/>
            <person name="Hori S."/>
            <person name="Arai W."/>
            <person name="Tsubouchi T."/>
            <person name="Morono Y."/>
            <person name="Uchiyama I."/>
            <person name="Ito T."/>
            <person name="Fujiyama A."/>
            <person name="Inagaki F."/>
            <person name="Takami H."/>
        </authorList>
    </citation>
    <scope>NUCLEOTIDE SEQUENCE</scope>
    <source>
        <strain evidence="2">Expedition CK06-06</strain>
    </source>
</reference>
<dbReference type="GO" id="GO:0004553">
    <property type="term" value="F:hydrolase activity, hydrolyzing O-glycosyl compounds"/>
    <property type="evidence" value="ECO:0007669"/>
    <property type="project" value="InterPro"/>
</dbReference>
<proteinExistence type="predicted"/>
<gene>
    <name evidence="2" type="ORF">S01H1_14678</name>
</gene>
<dbReference type="Gene3D" id="2.60.40.1190">
    <property type="match status" value="1"/>
</dbReference>
<dbReference type="AlphaFoldDB" id="X0RGR7"/>
<dbReference type="PANTHER" id="PTHR35532:SF5">
    <property type="entry name" value="CARBOHYDRATE-BINDING DOMAIN-CONTAINING PROTEIN"/>
    <property type="match status" value="1"/>
</dbReference>
<accession>X0RGR7</accession>
<dbReference type="PANTHER" id="PTHR35532">
    <property type="entry name" value="SIMILAR TO POLYHYDROXYALKANOATE DEPOLYMERASE"/>
    <property type="match status" value="1"/>
</dbReference>
<name>X0RGR7_9ZZZZ</name>
<dbReference type="GO" id="GO:0030246">
    <property type="term" value="F:carbohydrate binding"/>
    <property type="evidence" value="ECO:0007669"/>
    <property type="project" value="InterPro"/>
</dbReference>
<feature type="non-terminal residue" evidence="2">
    <location>
        <position position="121"/>
    </location>
</feature>
<organism evidence="2">
    <name type="scientific">marine sediment metagenome</name>
    <dbReference type="NCBI Taxonomy" id="412755"/>
    <lineage>
        <taxon>unclassified sequences</taxon>
        <taxon>metagenomes</taxon>
        <taxon>ecological metagenomes</taxon>
    </lineage>
</organism>
<evidence type="ECO:0000313" key="2">
    <source>
        <dbReference type="EMBL" id="GAF67943.1"/>
    </source>
</evidence>
<dbReference type="Pfam" id="PF06452">
    <property type="entry name" value="CBM9_1"/>
    <property type="match status" value="1"/>
</dbReference>
<comment type="caution">
    <text evidence="2">The sequence shown here is derived from an EMBL/GenBank/DDBJ whole genome shotgun (WGS) entry which is preliminary data.</text>
</comment>
<evidence type="ECO:0000259" key="1">
    <source>
        <dbReference type="Pfam" id="PF06452"/>
    </source>
</evidence>
<dbReference type="GO" id="GO:0016052">
    <property type="term" value="P:carbohydrate catabolic process"/>
    <property type="evidence" value="ECO:0007669"/>
    <property type="project" value="InterPro"/>
</dbReference>
<dbReference type="CDD" id="cd09620">
    <property type="entry name" value="CBM9_like_3"/>
    <property type="match status" value="1"/>
</dbReference>
<dbReference type="EMBL" id="BARS01007644">
    <property type="protein sequence ID" value="GAF67943.1"/>
    <property type="molecule type" value="Genomic_DNA"/>
</dbReference>
<dbReference type="SUPFAM" id="SSF49344">
    <property type="entry name" value="CBD9-like"/>
    <property type="match status" value="1"/>
</dbReference>
<protein>
    <recommendedName>
        <fullName evidence="1">Carbohydrate-binding domain-containing protein</fullName>
    </recommendedName>
</protein>
<feature type="domain" description="Carbohydrate-binding" evidence="1">
    <location>
        <begin position="43"/>
        <end position="120"/>
    </location>
</feature>